<dbReference type="EMBL" id="FPBO01000057">
    <property type="protein sequence ID" value="SFV16969.1"/>
    <property type="molecule type" value="Genomic_DNA"/>
</dbReference>
<keyword evidence="3" id="KW-1185">Reference proteome</keyword>
<evidence type="ECO:0000313" key="3">
    <source>
        <dbReference type="Proteomes" id="UP000199391"/>
    </source>
</evidence>
<gene>
    <name evidence="2" type="ORF">SAMN05216552_105715</name>
</gene>
<proteinExistence type="predicted"/>
<protein>
    <recommendedName>
        <fullName evidence="1">Integrase catalytic domain-containing protein</fullName>
    </recommendedName>
</protein>
<dbReference type="InterPro" id="IPR036397">
    <property type="entry name" value="RNaseH_sf"/>
</dbReference>
<dbReference type="GO" id="GO:0015074">
    <property type="term" value="P:DNA integration"/>
    <property type="evidence" value="ECO:0007669"/>
    <property type="project" value="InterPro"/>
</dbReference>
<dbReference type="SUPFAM" id="SSF53098">
    <property type="entry name" value="Ribonuclease H-like"/>
    <property type="match status" value="1"/>
</dbReference>
<feature type="domain" description="Integrase catalytic" evidence="1">
    <location>
        <begin position="38"/>
        <end position="150"/>
    </location>
</feature>
<dbReference type="Gene3D" id="3.30.420.10">
    <property type="entry name" value="Ribonuclease H-like superfamily/Ribonuclease H"/>
    <property type="match status" value="1"/>
</dbReference>
<accession>A0A1I7M4U6</accession>
<dbReference type="PROSITE" id="PS50994">
    <property type="entry name" value="INTEGRASE"/>
    <property type="match status" value="1"/>
</dbReference>
<name>A0A1I7M4U6_9BURK</name>
<dbReference type="Proteomes" id="UP000199391">
    <property type="component" value="Unassembled WGS sequence"/>
</dbReference>
<dbReference type="AlphaFoldDB" id="A0A1I7M4U6"/>
<evidence type="ECO:0000259" key="1">
    <source>
        <dbReference type="PROSITE" id="PS50994"/>
    </source>
</evidence>
<dbReference type="GO" id="GO:0003676">
    <property type="term" value="F:nucleic acid binding"/>
    <property type="evidence" value="ECO:0007669"/>
    <property type="project" value="InterPro"/>
</dbReference>
<organism evidence="2 3">
    <name type="scientific">Pseudoduganella namucuonensis</name>
    <dbReference type="NCBI Taxonomy" id="1035707"/>
    <lineage>
        <taxon>Bacteria</taxon>
        <taxon>Pseudomonadati</taxon>
        <taxon>Pseudomonadota</taxon>
        <taxon>Betaproteobacteria</taxon>
        <taxon>Burkholderiales</taxon>
        <taxon>Oxalobacteraceae</taxon>
        <taxon>Telluria group</taxon>
        <taxon>Pseudoduganella</taxon>
    </lineage>
</organism>
<dbReference type="InterPro" id="IPR012337">
    <property type="entry name" value="RNaseH-like_sf"/>
</dbReference>
<dbReference type="InterPro" id="IPR001584">
    <property type="entry name" value="Integrase_cat-core"/>
</dbReference>
<dbReference type="STRING" id="1035707.SAMN05216552_105715"/>
<evidence type="ECO:0000313" key="2">
    <source>
        <dbReference type="EMBL" id="SFV16969.1"/>
    </source>
</evidence>
<sequence length="150" mass="16470">MHAARNGMTVSKTWVAEVVRAHRYEVADLRRRFKRHVPPAQPCNAVWGVDFTGKADLAKRIHPVLGVIDYGSRSALVLRPLPNRTAITTLKALLAAMETYGVPAAIQTDNEAVFTSRLFRFSLRLLGYGTACPRPERLGRTAGLNGCSGL</sequence>
<reference evidence="3" key="1">
    <citation type="submission" date="2016-10" db="EMBL/GenBank/DDBJ databases">
        <authorList>
            <person name="Varghese N."/>
            <person name="Submissions S."/>
        </authorList>
    </citation>
    <scope>NUCLEOTIDE SEQUENCE [LARGE SCALE GENOMIC DNA]</scope>
    <source>
        <strain evidence="3">CGMCC 1.11014</strain>
    </source>
</reference>